<dbReference type="InterPro" id="IPR000182">
    <property type="entry name" value="GNAT_dom"/>
</dbReference>
<evidence type="ECO:0000259" key="1">
    <source>
        <dbReference type="PROSITE" id="PS51186"/>
    </source>
</evidence>
<feature type="domain" description="N-acetyltransferase" evidence="1">
    <location>
        <begin position="16"/>
        <end position="169"/>
    </location>
</feature>
<reference evidence="2 3" key="1">
    <citation type="journal article" date="2021" name="MBio">
        <title>Poor Competitiveness of Bradyrhizobium in Pigeon Pea Root Colonization in Indian Soils.</title>
        <authorList>
            <person name="Chalasani D."/>
            <person name="Basu A."/>
            <person name="Pullabhotla S.V.S.R.N."/>
            <person name="Jorrin B."/>
            <person name="Neal A.L."/>
            <person name="Poole P.S."/>
            <person name="Podile A.R."/>
            <person name="Tkacz A."/>
        </authorList>
    </citation>
    <scope>NUCLEOTIDE SEQUENCE [LARGE SCALE GENOMIC DNA]</scope>
    <source>
        <strain evidence="2 3">HU56</strain>
    </source>
</reference>
<dbReference type="PANTHER" id="PTHR43305">
    <property type="entry name" value="FAMILY N-ACETYLTRANSFERASE, PUTATIVE (AFU_ORTHOLOGUE AFUA_2G01380)-RELATED"/>
    <property type="match status" value="1"/>
</dbReference>
<organism evidence="2 3">
    <name type="scientific">Rhizobium mesosinicum</name>
    <dbReference type="NCBI Taxonomy" id="335017"/>
    <lineage>
        <taxon>Bacteria</taxon>
        <taxon>Pseudomonadati</taxon>
        <taxon>Pseudomonadota</taxon>
        <taxon>Alphaproteobacteria</taxon>
        <taxon>Hyphomicrobiales</taxon>
        <taxon>Rhizobiaceae</taxon>
        <taxon>Rhizobium/Agrobacterium group</taxon>
        <taxon>Rhizobium</taxon>
    </lineage>
</organism>
<proteinExistence type="predicted"/>
<sequence>MGDLSVALAETPEEIDAVRHLSRAFRQWLYDNYPAERPQVELYYNPEKFEALLANLPHIHARPQGAMFLARLDGESVGCVMQHEIAPGISEMKRLFVSEKARGSGAALALCEASLARAKEDGYGVMRLDTGYRQIAAQKLYRRLGFRERDAYYAVPDDLKPILVFFEREL</sequence>
<keyword evidence="3" id="KW-1185">Reference proteome</keyword>
<dbReference type="PANTHER" id="PTHR43305:SF1">
    <property type="entry name" value="FAMILY N-ACETYLTRANSFERASE, PUTATIVE (AFU_ORTHOLOGUE AFUA_2G01380)-RELATED"/>
    <property type="match status" value="1"/>
</dbReference>
<evidence type="ECO:0000313" key="3">
    <source>
        <dbReference type="Proteomes" id="UP000717752"/>
    </source>
</evidence>
<dbReference type="InterPro" id="IPR052777">
    <property type="entry name" value="Acetyltransferase_Enz"/>
</dbReference>
<dbReference type="SUPFAM" id="SSF55729">
    <property type="entry name" value="Acyl-CoA N-acyltransferases (Nat)"/>
    <property type="match status" value="1"/>
</dbReference>
<dbReference type="InterPro" id="IPR016181">
    <property type="entry name" value="Acyl_CoA_acyltransferase"/>
</dbReference>
<dbReference type="Proteomes" id="UP000717752">
    <property type="component" value="Unassembled WGS sequence"/>
</dbReference>
<dbReference type="Gene3D" id="3.40.630.30">
    <property type="match status" value="1"/>
</dbReference>
<dbReference type="EMBL" id="JAEUAK010000005">
    <property type="protein sequence ID" value="MBW9053937.1"/>
    <property type="molecule type" value="Genomic_DNA"/>
</dbReference>
<name>A0ABS7GWC6_9HYPH</name>
<gene>
    <name evidence="2" type="ORF">JNB85_16130</name>
</gene>
<evidence type="ECO:0000313" key="2">
    <source>
        <dbReference type="EMBL" id="MBW9053937.1"/>
    </source>
</evidence>
<dbReference type="PROSITE" id="PS51186">
    <property type="entry name" value="GNAT"/>
    <property type="match status" value="1"/>
</dbReference>
<dbReference type="CDD" id="cd04301">
    <property type="entry name" value="NAT_SF"/>
    <property type="match status" value="1"/>
</dbReference>
<protein>
    <submittedName>
        <fullName evidence="2">GNAT family N-acetyltransferase</fullName>
    </submittedName>
</protein>
<accession>A0ABS7GWC6</accession>
<comment type="caution">
    <text evidence="2">The sequence shown here is derived from an EMBL/GenBank/DDBJ whole genome shotgun (WGS) entry which is preliminary data.</text>
</comment>
<dbReference type="Pfam" id="PF00583">
    <property type="entry name" value="Acetyltransf_1"/>
    <property type="match status" value="1"/>
</dbReference>